<accession>A0A0L7LLS4</accession>
<feature type="region of interest" description="Disordered" evidence="1">
    <location>
        <begin position="45"/>
        <end position="65"/>
    </location>
</feature>
<evidence type="ECO:0000256" key="1">
    <source>
        <dbReference type="SAM" id="MobiDB-lite"/>
    </source>
</evidence>
<evidence type="ECO:0000313" key="2">
    <source>
        <dbReference type="EMBL" id="KOB76508.1"/>
    </source>
</evidence>
<evidence type="ECO:0000313" key="3">
    <source>
        <dbReference type="Proteomes" id="UP000037510"/>
    </source>
</evidence>
<comment type="caution">
    <text evidence="2">The sequence shown here is derived from an EMBL/GenBank/DDBJ whole genome shotgun (WGS) entry which is preliminary data.</text>
</comment>
<organism evidence="2 3">
    <name type="scientific">Operophtera brumata</name>
    <name type="common">Winter moth</name>
    <name type="synonym">Phalaena brumata</name>
    <dbReference type="NCBI Taxonomy" id="104452"/>
    <lineage>
        <taxon>Eukaryota</taxon>
        <taxon>Metazoa</taxon>
        <taxon>Ecdysozoa</taxon>
        <taxon>Arthropoda</taxon>
        <taxon>Hexapoda</taxon>
        <taxon>Insecta</taxon>
        <taxon>Pterygota</taxon>
        <taxon>Neoptera</taxon>
        <taxon>Endopterygota</taxon>
        <taxon>Lepidoptera</taxon>
        <taxon>Glossata</taxon>
        <taxon>Ditrysia</taxon>
        <taxon>Geometroidea</taxon>
        <taxon>Geometridae</taxon>
        <taxon>Larentiinae</taxon>
        <taxon>Operophtera</taxon>
    </lineage>
</organism>
<feature type="compositionally biased region" description="Polar residues" evidence="1">
    <location>
        <begin position="45"/>
        <end position="61"/>
    </location>
</feature>
<sequence length="121" mass="13504">MKLIYGEGLQNAALAVRTYRERYQETRQCLTNPGTIVGEFVKTGRSYSQPSYSDRVSTPQAPVSREEDGLWNGWMAREMDYGTNTIFISGAGTILAHGGNRPTSRYRFSVIVWAESTATIS</sequence>
<dbReference type="AlphaFoldDB" id="A0A0L7LLS4"/>
<gene>
    <name evidence="2" type="ORF">OBRU01_01735</name>
</gene>
<keyword evidence="3" id="KW-1185">Reference proteome</keyword>
<reference evidence="2 3" key="1">
    <citation type="journal article" date="2015" name="Genome Biol. Evol.">
        <title>The genome of winter moth (Operophtera brumata) provides a genomic perspective on sexual dimorphism and phenology.</title>
        <authorList>
            <person name="Derks M.F."/>
            <person name="Smit S."/>
            <person name="Salis L."/>
            <person name="Schijlen E."/>
            <person name="Bossers A."/>
            <person name="Mateman C."/>
            <person name="Pijl A.S."/>
            <person name="de Ridder D."/>
            <person name="Groenen M.A."/>
            <person name="Visser M.E."/>
            <person name="Megens H.J."/>
        </authorList>
    </citation>
    <scope>NUCLEOTIDE SEQUENCE [LARGE SCALE GENOMIC DNA]</scope>
    <source>
        <strain evidence="2">WM2013NL</strain>
        <tissue evidence="2">Head and thorax</tissue>
    </source>
</reference>
<proteinExistence type="predicted"/>
<dbReference type="Proteomes" id="UP000037510">
    <property type="component" value="Unassembled WGS sequence"/>
</dbReference>
<name>A0A0L7LLS4_OPEBR</name>
<dbReference type="EMBL" id="JTDY01000599">
    <property type="protein sequence ID" value="KOB76508.1"/>
    <property type="molecule type" value="Genomic_DNA"/>
</dbReference>
<protein>
    <submittedName>
        <fullName evidence="2">LPS-assembly protein LptD</fullName>
    </submittedName>
</protein>